<proteinExistence type="predicted"/>
<dbReference type="Pfam" id="PF00583">
    <property type="entry name" value="Acetyltransf_1"/>
    <property type="match status" value="1"/>
</dbReference>
<dbReference type="SUPFAM" id="SSF55729">
    <property type="entry name" value="Acyl-CoA N-acyltransferases (Nat)"/>
    <property type="match status" value="2"/>
</dbReference>
<keyword evidence="3" id="KW-1185">Reference proteome</keyword>
<dbReference type="RefSeq" id="WP_017824884.1">
    <property type="nucleotide sequence ID" value="NZ_KB403093.1"/>
</dbReference>
<dbReference type="Gene3D" id="3.40.630.30">
    <property type="match status" value="1"/>
</dbReference>
<dbReference type="OrthoDB" id="4119890at2"/>
<evidence type="ECO:0000259" key="1">
    <source>
        <dbReference type="PROSITE" id="PS51186"/>
    </source>
</evidence>
<dbReference type="InterPro" id="IPR000182">
    <property type="entry name" value="GNAT_dom"/>
</dbReference>
<organism evidence="2 3">
    <name type="scientific">Brachybacterium muris UCD-AY4</name>
    <dbReference type="NCBI Taxonomy" id="1249481"/>
    <lineage>
        <taxon>Bacteria</taxon>
        <taxon>Bacillati</taxon>
        <taxon>Actinomycetota</taxon>
        <taxon>Actinomycetes</taxon>
        <taxon>Micrococcales</taxon>
        <taxon>Dermabacteraceae</taxon>
        <taxon>Brachybacterium</taxon>
    </lineage>
</organism>
<dbReference type="STRING" id="1249481.D641_0106745"/>
<name>A0A022L1K9_9MICO</name>
<dbReference type="HOGENOM" id="CLU_043786_0_0_11"/>
<gene>
    <name evidence="2" type="ORF">D641_0106745</name>
</gene>
<evidence type="ECO:0000313" key="2">
    <source>
        <dbReference type="EMBL" id="EYT49717.1"/>
    </source>
</evidence>
<dbReference type="GO" id="GO:0016747">
    <property type="term" value="F:acyltransferase activity, transferring groups other than amino-acyl groups"/>
    <property type="evidence" value="ECO:0007669"/>
    <property type="project" value="InterPro"/>
</dbReference>
<dbReference type="EMBL" id="AORC01000007">
    <property type="protein sequence ID" value="EYT49717.1"/>
    <property type="molecule type" value="Genomic_DNA"/>
</dbReference>
<dbReference type="Proteomes" id="UP000019754">
    <property type="component" value="Unassembled WGS sequence"/>
</dbReference>
<reference evidence="2 3" key="1">
    <citation type="journal article" date="2013" name="Genome Announc.">
        <title>Draft genome sequence of an Actinobacterium, Brachybacterium muris strain UCD-AY4.</title>
        <authorList>
            <person name="Lo J.R."/>
            <person name="Lang J.M."/>
            <person name="Darling A.E."/>
            <person name="Eisen J.A."/>
            <person name="Coil D.A."/>
        </authorList>
    </citation>
    <scope>NUCLEOTIDE SEQUENCE [LARGE SCALE GENOMIC DNA]</scope>
    <source>
        <strain evidence="2 3">UCD-AY4</strain>
    </source>
</reference>
<evidence type="ECO:0000313" key="3">
    <source>
        <dbReference type="Proteomes" id="UP000019754"/>
    </source>
</evidence>
<dbReference type="PROSITE" id="PS51186">
    <property type="entry name" value="GNAT"/>
    <property type="match status" value="1"/>
</dbReference>
<feature type="domain" description="N-acetyltransferase" evidence="1">
    <location>
        <begin position="3"/>
        <end position="177"/>
    </location>
</feature>
<comment type="caution">
    <text evidence="2">The sequence shown here is derived from an EMBL/GenBank/DDBJ whole genome shotgun (WGS) entry which is preliminary data.</text>
</comment>
<accession>A0A022L1K9</accession>
<dbReference type="AlphaFoldDB" id="A0A022L1K9"/>
<protein>
    <recommendedName>
        <fullName evidence="1">N-acetyltransferase domain-containing protein</fullName>
    </recommendedName>
</protein>
<sequence length="364" mass="40089">MQITIRPLDLSSDHELEQYAAVVRASDDVAFGGHEEQSVEELRVDFADTPYGHQERYIAVGELMEGGESVVGTGSLMFPLQENLETVHLGITTHPAVRGHGVATTLLEQALVPAIHESDRSLISVYGEIPAEGDVDDPVLPANRLGARLGLSRKNVGVCRMLPLPIDDALLDQLEAEGQEKLGQYRIELWGDEIPEEHLEAYGLLLRQIELDEPDEEVEHEPAEYTPERIRVLEKRRRERGVRALIAVAVAPDGAIAGNTEVQFQKAEGTTIAWQENTLVMPEHRGHRLGLALKVATHRLLSREMPAVQSLVTFNSHVNPWMISINDRLGYRVAFREIAFQGRPDLSGGLLPSTSGTGSATMCA</sequence>
<dbReference type="InterPro" id="IPR016181">
    <property type="entry name" value="Acyl_CoA_acyltransferase"/>
</dbReference>